<evidence type="ECO:0000256" key="3">
    <source>
        <dbReference type="ARBA" id="ARBA00023157"/>
    </source>
</evidence>
<sequence length="279" mass="31273">MILKSEYSVECLHDLITNLIYCKPLYNREKSVRPLLVEILAREQPISVGQEAELACRAVGSRPPAIITWWLDDKPMIVADPQKNSDDRNETVSFLRWTPRMEHDGRVVTCRASHANLEHATLETSMKLNLHYVPIVELQLGSKMNPNDIEEGDDVYFDCVVSANPPAYKVVWEHNSQVMTHNQRAGVIAGSAHLALQGVSREQAGKYVCIASNVEGDGRSAPVTLQVICNMRVTDSGKFLFPGKFSSDLKIDINIDKLKLFDFAPVYETLIGDPFANEF</sequence>
<keyword evidence="6" id="KW-1185">Reference proteome</keyword>
<dbReference type="PROSITE" id="PS50835">
    <property type="entry name" value="IG_LIKE"/>
    <property type="match status" value="2"/>
</dbReference>
<keyword evidence="3" id="KW-1015">Disulfide bond</keyword>
<name>A0A8S4QHB3_9NEOP</name>
<dbReference type="Pfam" id="PF13927">
    <property type="entry name" value="Ig_3"/>
    <property type="match status" value="1"/>
</dbReference>
<dbReference type="InterPro" id="IPR007110">
    <property type="entry name" value="Ig-like_dom"/>
</dbReference>
<dbReference type="Proteomes" id="UP000838756">
    <property type="component" value="Unassembled WGS sequence"/>
</dbReference>
<dbReference type="Gene3D" id="2.60.40.10">
    <property type="entry name" value="Immunoglobulins"/>
    <property type="match status" value="2"/>
</dbReference>
<feature type="domain" description="Ig-like" evidence="4">
    <location>
        <begin position="134"/>
        <end position="226"/>
    </location>
</feature>
<accession>A0A8S4QHB3</accession>
<dbReference type="PANTHER" id="PTHR23278">
    <property type="entry name" value="SIDESTEP PROTEIN"/>
    <property type="match status" value="1"/>
</dbReference>
<dbReference type="SMART" id="SM00408">
    <property type="entry name" value="IGc2"/>
    <property type="match status" value="1"/>
</dbReference>
<protein>
    <submittedName>
        <fullName evidence="5">Jg12119 protein</fullName>
    </submittedName>
</protein>
<dbReference type="SUPFAM" id="SSF48726">
    <property type="entry name" value="Immunoglobulin"/>
    <property type="match status" value="1"/>
</dbReference>
<dbReference type="InterPro" id="IPR003598">
    <property type="entry name" value="Ig_sub2"/>
</dbReference>
<evidence type="ECO:0000259" key="4">
    <source>
        <dbReference type="PROSITE" id="PS50835"/>
    </source>
</evidence>
<dbReference type="InterPro" id="IPR013162">
    <property type="entry name" value="CD80_C2-set"/>
</dbReference>
<evidence type="ECO:0000256" key="2">
    <source>
        <dbReference type="ARBA" id="ARBA00023136"/>
    </source>
</evidence>
<dbReference type="Pfam" id="PF08205">
    <property type="entry name" value="C2-set_2"/>
    <property type="match status" value="1"/>
</dbReference>
<dbReference type="EMBL" id="CAKXAJ010007934">
    <property type="protein sequence ID" value="CAH2210655.1"/>
    <property type="molecule type" value="Genomic_DNA"/>
</dbReference>
<dbReference type="InterPro" id="IPR013783">
    <property type="entry name" value="Ig-like_fold"/>
</dbReference>
<comment type="subcellular location">
    <subcellularLocation>
        <location evidence="1">Membrane</location>
        <topology evidence="1">Single-pass membrane protein</topology>
    </subcellularLocation>
</comment>
<dbReference type="InterPro" id="IPR036179">
    <property type="entry name" value="Ig-like_dom_sf"/>
</dbReference>
<feature type="domain" description="Ig-like" evidence="4">
    <location>
        <begin position="34"/>
        <end position="129"/>
    </location>
</feature>
<dbReference type="SMART" id="SM00409">
    <property type="entry name" value="IG"/>
    <property type="match status" value="2"/>
</dbReference>
<dbReference type="GO" id="GO:0016020">
    <property type="term" value="C:membrane"/>
    <property type="evidence" value="ECO:0007669"/>
    <property type="project" value="UniProtKB-SubCell"/>
</dbReference>
<evidence type="ECO:0000256" key="1">
    <source>
        <dbReference type="ARBA" id="ARBA00004167"/>
    </source>
</evidence>
<evidence type="ECO:0000313" key="6">
    <source>
        <dbReference type="Proteomes" id="UP000838756"/>
    </source>
</evidence>
<comment type="caution">
    <text evidence="5">The sequence shown here is derived from an EMBL/GenBank/DDBJ whole genome shotgun (WGS) entry which is preliminary data.</text>
</comment>
<organism evidence="5 6">
    <name type="scientific">Pararge aegeria aegeria</name>
    <dbReference type="NCBI Taxonomy" id="348720"/>
    <lineage>
        <taxon>Eukaryota</taxon>
        <taxon>Metazoa</taxon>
        <taxon>Ecdysozoa</taxon>
        <taxon>Arthropoda</taxon>
        <taxon>Hexapoda</taxon>
        <taxon>Insecta</taxon>
        <taxon>Pterygota</taxon>
        <taxon>Neoptera</taxon>
        <taxon>Endopterygota</taxon>
        <taxon>Lepidoptera</taxon>
        <taxon>Glossata</taxon>
        <taxon>Ditrysia</taxon>
        <taxon>Papilionoidea</taxon>
        <taxon>Nymphalidae</taxon>
        <taxon>Satyrinae</taxon>
        <taxon>Satyrini</taxon>
        <taxon>Parargina</taxon>
        <taxon>Pararge</taxon>
    </lineage>
</organism>
<dbReference type="InterPro" id="IPR003599">
    <property type="entry name" value="Ig_sub"/>
</dbReference>
<dbReference type="AlphaFoldDB" id="A0A8S4QHB3"/>
<keyword evidence="2" id="KW-0472">Membrane</keyword>
<evidence type="ECO:0000313" key="5">
    <source>
        <dbReference type="EMBL" id="CAH2210655.1"/>
    </source>
</evidence>
<reference evidence="5" key="1">
    <citation type="submission" date="2022-03" db="EMBL/GenBank/DDBJ databases">
        <authorList>
            <person name="Lindestad O."/>
        </authorList>
    </citation>
    <scope>NUCLEOTIDE SEQUENCE</scope>
</reference>
<dbReference type="OrthoDB" id="10048737at2759"/>
<dbReference type="PANTHER" id="PTHR23278:SF19">
    <property type="entry name" value="OBSCURIN"/>
    <property type="match status" value="1"/>
</dbReference>
<proteinExistence type="predicted"/>
<gene>
    <name evidence="5" type="primary">jg12119</name>
    <name evidence="5" type="ORF">PAEG_LOCUS2545</name>
</gene>